<dbReference type="InterPro" id="IPR037523">
    <property type="entry name" value="VOC_core"/>
</dbReference>
<dbReference type="FunFam" id="3.10.180.10:FF:000007">
    <property type="entry name" value="4-hydroxyphenylpyruvate dioxygenase"/>
    <property type="match status" value="1"/>
</dbReference>
<keyword evidence="7" id="KW-0560">Oxidoreductase</keyword>
<dbReference type="CDD" id="cd08342">
    <property type="entry name" value="HPPD_N_like"/>
    <property type="match status" value="1"/>
</dbReference>
<dbReference type="EMBL" id="CP050292">
    <property type="protein sequence ID" value="QND74283.1"/>
    <property type="molecule type" value="Genomic_DNA"/>
</dbReference>
<dbReference type="InterPro" id="IPR029068">
    <property type="entry name" value="Glyas_Bleomycin-R_OHBP_Dase"/>
</dbReference>
<dbReference type="GO" id="GO:0046872">
    <property type="term" value="F:metal ion binding"/>
    <property type="evidence" value="ECO:0007669"/>
    <property type="project" value="UniProtKB-KW"/>
</dbReference>
<keyword evidence="2 5" id="KW-0479">Metal-binding</keyword>
<dbReference type="InterPro" id="IPR041735">
    <property type="entry name" value="4OHPhenylPyrv_dOase_C"/>
</dbReference>
<keyword evidence="4 5" id="KW-0408">Iron</keyword>
<proteinExistence type="inferred from homology"/>
<evidence type="ECO:0000313" key="8">
    <source>
        <dbReference type="Proteomes" id="UP000515291"/>
    </source>
</evidence>
<evidence type="ECO:0000256" key="5">
    <source>
        <dbReference type="PIRSR" id="PIRSR009283-1"/>
    </source>
</evidence>
<dbReference type="GO" id="GO:0003868">
    <property type="term" value="F:4-hydroxyphenylpyruvate dioxygenase activity"/>
    <property type="evidence" value="ECO:0007669"/>
    <property type="project" value="UniProtKB-EC"/>
</dbReference>
<feature type="domain" description="VOC" evidence="6">
    <location>
        <begin position="23"/>
        <end position="140"/>
    </location>
</feature>
<evidence type="ECO:0000256" key="1">
    <source>
        <dbReference type="ARBA" id="ARBA00005877"/>
    </source>
</evidence>
<keyword evidence="7" id="KW-0223">Dioxygenase</keyword>
<dbReference type="Gene3D" id="3.10.180.10">
    <property type="entry name" value="2,3-Dihydroxybiphenyl 1,2-Dioxygenase, domain 1"/>
    <property type="match status" value="2"/>
</dbReference>
<dbReference type="CDD" id="cd07250">
    <property type="entry name" value="HPPD_C_like"/>
    <property type="match status" value="1"/>
</dbReference>
<dbReference type="InterPro" id="IPR004360">
    <property type="entry name" value="Glyas_Fos-R_dOase_dom"/>
</dbReference>
<keyword evidence="7" id="KW-0670">Pyruvate</keyword>
<feature type="binding site" evidence="5">
    <location>
        <position position="172"/>
    </location>
    <ligand>
        <name>Fe cation</name>
        <dbReference type="ChEBI" id="CHEBI:24875"/>
    </ligand>
</feature>
<dbReference type="Proteomes" id="UP000515291">
    <property type="component" value="Chromosome"/>
</dbReference>
<dbReference type="NCBIfam" id="TIGR01263">
    <property type="entry name" value="4HPPD"/>
    <property type="match status" value="1"/>
</dbReference>
<evidence type="ECO:0000313" key="7">
    <source>
        <dbReference type="EMBL" id="QND74283.1"/>
    </source>
</evidence>
<dbReference type="PIRSF" id="PIRSF009283">
    <property type="entry name" value="HPP_dOase"/>
    <property type="match status" value="1"/>
</dbReference>
<dbReference type="PANTHER" id="PTHR11959">
    <property type="entry name" value="4-HYDROXYPHENYLPYRUVATE DIOXYGENASE"/>
    <property type="match status" value="1"/>
</dbReference>
<feature type="binding site" evidence="5">
    <location>
        <position position="334"/>
    </location>
    <ligand>
        <name>Fe cation</name>
        <dbReference type="ChEBI" id="CHEBI:24875"/>
    </ligand>
</feature>
<dbReference type="InterPro" id="IPR041736">
    <property type="entry name" value="4OHPhenylPyrv_dOase_N"/>
</dbReference>
<name>A0A7G6U5K1_9BRAD</name>
<keyword evidence="3" id="KW-0677">Repeat</keyword>
<evidence type="ECO:0000256" key="4">
    <source>
        <dbReference type="ARBA" id="ARBA00023004"/>
    </source>
</evidence>
<dbReference type="PANTHER" id="PTHR11959:SF1">
    <property type="entry name" value="4-HYDROXYPHENYLPYRUVATE DIOXYGENASE"/>
    <property type="match status" value="1"/>
</dbReference>
<dbReference type="PROSITE" id="PS51819">
    <property type="entry name" value="VOC"/>
    <property type="match status" value="2"/>
</dbReference>
<sequence>MGPFPHDAPAAIISAHNPMGTDGFEFVEYAHPRPEELHALFRLMGYVPVAKHKTRKITVYRQGDINYLINEEPGTHGFNFVAAHGPCAPSMAFRVVDAQAAYDRAILLGAEPADAIAAQKTLDVPAIKGIGGSLLYFVDRYGAKGSAYDHEFTWLGAKNPRPEGAGLFYLDHLTHNVHCGRMDVWTGFYEKLFNFRQIRFFDIEGRASGLFSRALTSPDGKIRIPINEDAGDAGQIEEYLNTYHGEGIQHIACGVTDIYTTIEKLRADGLPFMPAPPVTYFEKIDARLPKHGEDVPRLQKNGILIDGEGVVEGGETKVLLQIFSANAIGPIFFEFIQRKGDDGFGEGNFKALFESIEEDQIRRGVLHVADKTAA</sequence>
<dbReference type="KEGG" id="trb:HB776_26080"/>
<dbReference type="AlphaFoldDB" id="A0A7G6U5K1"/>
<dbReference type="Pfam" id="PF00903">
    <property type="entry name" value="Glyoxalase"/>
    <property type="match status" value="1"/>
</dbReference>
<evidence type="ECO:0000259" key="6">
    <source>
        <dbReference type="PROSITE" id="PS51819"/>
    </source>
</evidence>
<gene>
    <name evidence="7" type="primary">hppD</name>
    <name evidence="7" type="ORF">HB776_26080</name>
</gene>
<dbReference type="SUPFAM" id="SSF54593">
    <property type="entry name" value="Glyoxalase/Bleomycin resistance protein/Dihydroxybiphenyl dioxygenase"/>
    <property type="match status" value="1"/>
</dbReference>
<comment type="similarity">
    <text evidence="1">Belongs to the 4HPPD family.</text>
</comment>
<dbReference type="Pfam" id="PF14696">
    <property type="entry name" value="Glyoxalase_5"/>
    <property type="match status" value="1"/>
</dbReference>
<evidence type="ECO:0000256" key="2">
    <source>
        <dbReference type="ARBA" id="ARBA00022723"/>
    </source>
</evidence>
<evidence type="ECO:0000256" key="3">
    <source>
        <dbReference type="ARBA" id="ARBA00022737"/>
    </source>
</evidence>
<accession>A0A7G6U5K1</accession>
<dbReference type="RefSeq" id="WP_184512919.1">
    <property type="nucleotide sequence ID" value="NZ_CP050292.1"/>
</dbReference>
<reference evidence="8" key="1">
    <citation type="journal article" date="2020" name="Mol. Plant Microbe">
        <title>Rhizobial microsymbionts of the narrowly endemic Oxytropis species growing in Kamchatka are characterized by significant genetic diversity and possess a set of genes that are associated with T3SS and T6SS secretion systems and can affect the development of symbiosis.</title>
        <authorList>
            <person name="Safronova V."/>
            <person name="Guro P."/>
            <person name="Sazanova A."/>
            <person name="Kuznetsova I."/>
            <person name="Belimov A."/>
            <person name="Yakubov V."/>
            <person name="Chirak E."/>
            <person name="Afonin A."/>
            <person name="Gogolev Y."/>
            <person name="Andronov E."/>
            <person name="Tikhonovich I."/>
        </authorList>
    </citation>
    <scope>NUCLEOTIDE SEQUENCE [LARGE SCALE GENOMIC DNA]</scope>
    <source>
        <strain evidence="8">581</strain>
    </source>
</reference>
<feature type="domain" description="VOC" evidence="6">
    <location>
        <begin position="169"/>
        <end position="325"/>
    </location>
</feature>
<organism evidence="7 8">
    <name type="scientific">Tardiphaga robiniae</name>
    <dbReference type="NCBI Taxonomy" id="943830"/>
    <lineage>
        <taxon>Bacteria</taxon>
        <taxon>Pseudomonadati</taxon>
        <taxon>Pseudomonadota</taxon>
        <taxon>Alphaproteobacteria</taxon>
        <taxon>Hyphomicrobiales</taxon>
        <taxon>Nitrobacteraceae</taxon>
        <taxon>Tardiphaga</taxon>
    </lineage>
</organism>
<protein>
    <submittedName>
        <fullName evidence="7">4-hydroxyphenylpyruvate dioxygenase</fullName>
        <ecNumber evidence="7">1.13.11.27</ecNumber>
    </submittedName>
</protein>
<dbReference type="EC" id="1.13.11.27" evidence="7"/>
<feature type="binding site" evidence="5">
    <location>
        <position position="250"/>
    </location>
    <ligand>
        <name>Fe cation</name>
        <dbReference type="ChEBI" id="CHEBI:24875"/>
    </ligand>
</feature>
<dbReference type="FunFam" id="3.10.180.10:FF:000018">
    <property type="entry name" value="4-hydroxyphenylpyruvate dioxygenase"/>
    <property type="match status" value="1"/>
</dbReference>
<dbReference type="InterPro" id="IPR005956">
    <property type="entry name" value="4OHPhenylPyrv_dOase"/>
</dbReference>
<comment type="cofactor">
    <cofactor evidence="5">
        <name>Fe cation</name>
        <dbReference type="ChEBI" id="CHEBI:24875"/>
    </cofactor>
    <text evidence="5">Binds 1 Fe cation per subunit.</text>
</comment>
<dbReference type="GO" id="GO:0006572">
    <property type="term" value="P:L-tyrosine catabolic process"/>
    <property type="evidence" value="ECO:0007669"/>
    <property type="project" value="TreeGrafter"/>
</dbReference>